<comment type="caution">
    <text evidence="14">Lacks conserved residue(s) required for the propagation of feature annotation.</text>
</comment>
<feature type="binding site" evidence="14">
    <location>
        <position position="247"/>
    </location>
    <ligand>
        <name>a divalent metal cation</name>
        <dbReference type="ChEBI" id="CHEBI:60240"/>
    </ligand>
</feature>
<evidence type="ECO:0000313" key="16">
    <source>
        <dbReference type="EMBL" id="MFC0683876.1"/>
    </source>
</evidence>
<feature type="site" description="Transition state stabilizer" evidence="14">
    <location>
        <position position="37"/>
    </location>
</feature>
<keyword evidence="11 14" id="KW-0414">Isoprene biosynthesis</keyword>
<dbReference type="InterPro" id="IPR018294">
    <property type="entry name" value="ISPD_synthase_CS"/>
</dbReference>
<dbReference type="Pfam" id="PF02542">
    <property type="entry name" value="YgbB"/>
    <property type="match status" value="1"/>
</dbReference>
<feature type="site" description="Transition state stabilizer" evidence="14">
    <location>
        <position position="30"/>
    </location>
</feature>
<dbReference type="NCBIfam" id="TIGR00151">
    <property type="entry name" value="ispF"/>
    <property type="match status" value="1"/>
</dbReference>
<evidence type="ECO:0000259" key="15">
    <source>
        <dbReference type="Pfam" id="PF02542"/>
    </source>
</evidence>
<dbReference type="PROSITE" id="PS01350">
    <property type="entry name" value="ISPF"/>
    <property type="match status" value="1"/>
</dbReference>
<dbReference type="PROSITE" id="PS01295">
    <property type="entry name" value="ISPD"/>
    <property type="match status" value="1"/>
</dbReference>
<accession>A0ABV6S3R9</accession>
<feature type="binding site" evidence="14">
    <location>
        <position position="379"/>
    </location>
    <ligand>
        <name>4-CDP-2-C-methyl-D-erythritol 2-phosphate</name>
        <dbReference type="ChEBI" id="CHEBI:57919"/>
    </ligand>
</feature>
<evidence type="ECO:0000256" key="4">
    <source>
        <dbReference type="ARBA" id="ARBA00004709"/>
    </source>
</evidence>
<keyword evidence="13 14" id="KW-0511">Multifunctional enzyme</keyword>
<dbReference type="InterPro" id="IPR026596">
    <property type="entry name" value="IspD/F"/>
</dbReference>
<reference evidence="16 17" key="1">
    <citation type="submission" date="2024-09" db="EMBL/GenBank/DDBJ databases">
        <authorList>
            <person name="Sun Q."/>
            <person name="Mori K."/>
        </authorList>
    </citation>
    <scope>NUCLEOTIDE SEQUENCE [LARGE SCALE GENOMIC DNA]</scope>
    <source>
        <strain evidence="16 17">CICC 11035S</strain>
    </source>
</reference>
<protein>
    <recommendedName>
        <fullName evidence="14">Bifunctional enzyme IspD/IspF</fullName>
    </recommendedName>
    <domain>
        <recommendedName>
            <fullName evidence="14">2-C-methyl-D-erythritol 4-phosphate cytidylyltransferase</fullName>
            <ecNumber evidence="14">2.7.7.60</ecNumber>
        </recommendedName>
        <alternativeName>
            <fullName evidence="14">4-diphosphocytidyl-2C-methyl-D-erythritol synthase</fullName>
        </alternativeName>
        <alternativeName>
            <fullName evidence="14">MEP cytidylyltransferase</fullName>
            <shortName evidence="14">MCT</shortName>
        </alternativeName>
    </domain>
    <domain>
        <recommendedName>
            <fullName evidence="14">2-C-methyl-D-erythritol 2,4-cyclodiphosphate synthase</fullName>
            <shortName evidence="14">MECDP-synthase</shortName>
            <shortName evidence="14">MECPP-synthase</shortName>
            <shortName evidence="14">MECPS</shortName>
            <ecNumber evidence="14">4.6.1.12</ecNumber>
        </recommendedName>
    </domain>
</protein>
<dbReference type="InterPro" id="IPR020555">
    <property type="entry name" value="MECDP_synthase_CS"/>
</dbReference>
<comment type="cofactor">
    <cofactor evidence="3 14">
        <name>a divalent metal cation</name>
        <dbReference type="ChEBI" id="CHEBI:60240"/>
    </cofactor>
</comment>
<dbReference type="PANTHER" id="PTHR43181:SF1">
    <property type="entry name" value="2-C-METHYL-D-ERYTHRITOL 2,4-CYCLODIPHOSPHATE SYNTHASE, CHLOROPLASTIC"/>
    <property type="match status" value="1"/>
</dbReference>
<dbReference type="InterPro" id="IPR001228">
    <property type="entry name" value="IspD"/>
</dbReference>
<feature type="binding site" evidence="14">
    <location>
        <position position="245"/>
    </location>
    <ligand>
        <name>a divalent metal cation</name>
        <dbReference type="ChEBI" id="CHEBI:60240"/>
    </ligand>
</feature>
<dbReference type="InterPro" id="IPR036571">
    <property type="entry name" value="MECDP_synthase_sf"/>
</dbReference>
<comment type="similarity">
    <text evidence="14">In the C-terminal section; belongs to the IspF family.</text>
</comment>
<dbReference type="Pfam" id="PF01128">
    <property type="entry name" value="IspD"/>
    <property type="match status" value="1"/>
</dbReference>
<dbReference type="EC" id="2.7.7.60" evidence="14"/>
<dbReference type="CDD" id="cd02516">
    <property type="entry name" value="CDP-ME_synthetase"/>
    <property type="match status" value="1"/>
</dbReference>
<comment type="pathway">
    <text evidence="4 14">Isoprenoid biosynthesis; isopentenyl diphosphate biosynthesis via DXP pathway; isopentenyl diphosphate from 1-deoxy-D-xylulose 5-phosphate: step 4/6.</text>
</comment>
<feature type="binding site" evidence="14">
    <location>
        <begin position="245"/>
        <end position="247"/>
    </location>
    <ligand>
        <name>4-CDP-2-C-methyl-D-erythritol 2-phosphate</name>
        <dbReference type="ChEBI" id="CHEBI:57919"/>
    </ligand>
</feature>
<dbReference type="NCBIfam" id="NF006899">
    <property type="entry name" value="PRK09382.1"/>
    <property type="match status" value="1"/>
</dbReference>
<dbReference type="EC" id="4.6.1.12" evidence="14"/>
<comment type="similarity">
    <text evidence="7">Belongs to the IspD/TarI cytidylyltransferase family. IspD subfamily.</text>
</comment>
<keyword evidence="8 14" id="KW-0808">Transferase</keyword>
<comment type="catalytic activity">
    <reaction evidence="2 14">
        <text>2-C-methyl-D-erythritol 4-phosphate + CTP + H(+) = 4-CDP-2-C-methyl-D-erythritol + diphosphate</text>
        <dbReference type="Rhea" id="RHEA:13429"/>
        <dbReference type="ChEBI" id="CHEBI:15378"/>
        <dbReference type="ChEBI" id="CHEBI:33019"/>
        <dbReference type="ChEBI" id="CHEBI:37563"/>
        <dbReference type="ChEBI" id="CHEBI:57823"/>
        <dbReference type="ChEBI" id="CHEBI:58262"/>
        <dbReference type="EC" id="2.7.7.60"/>
    </reaction>
</comment>
<keyword evidence="10 14" id="KW-0479">Metal-binding</keyword>
<dbReference type="Proteomes" id="UP001589858">
    <property type="component" value="Unassembled WGS sequence"/>
</dbReference>
<dbReference type="HAMAP" id="MF_00107">
    <property type="entry name" value="IspF"/>
    <property type="match status" value="1"/>
</dbReference>
<feature type="site" description="Positions MEP for the nucleophilic attack" evidence="14">
    <location>
        <position position="169"/>
    </location>
</feature>
<feature type="site" description="Transition state stabilizer" evidence="14">
    <location>
        <position position="370"/>
    </location>
</feature>
<name>A0ABV6S3R9_9SPHN</name>
<keyword evidence="17" id="KW-1185">Reference proteome</keyword>
<keyword evidence="12 14" id="KW-0456">Lyase</keyword>
<evidence type="ECO:0000256" key="1">
    <source>
        <dbReference type="ARBA" id="ARBA00000200"/>
    </source>
</evidence>
<evidence type="ECO:0000256" key="14">
    <source>
        <dbReference type="HAMAP-Rule" id="MF_01520"/>
    </source>
</evidence>
<dbReference type="NCBIfam" id="TIGR00453">
    <property type="entry name" value="ispD"/>
    <property type="match status" value="1"/>
</dbReference>
<dbReference type="HAMAP" id="MF_01520">
    <property type="entry name" value="IspDF"/>
    <property type="match status" value="1"/>
</dbReference>
<evidence type="ECO:0000256" key="2">
    <source>
        <dbReference type="ARBA" id="ARBA00001282"/>
    </source>
</evidence>
<evidence type="ECO:0000256" key="3">
    <source>
        <dbReference type="ARBA" id="ARBA00001968"/>
    </source>
</evidence>
<comment type="function">
    <text evidence="14">Bifunctional enzyme that catalyzes the formation of 4-diphosphocytidyl-2-C-methyl-D-erythritol from CTP and 2-C-methyl-D-erythritol 4-phosphate (MEP) (IspD), and catalyzes the conversion of 4-diphosphocytidyl-2-C-methyl-D-erythritol 2-phosphate (CDP-ME2P) to 2-C-methyl-D-erythritol 2,4-cyclodiphosphate (ME-CPP) with a corresponding release of cytidine 5-monophosphate (CMP) (IspF).</text>
</comment>
<dbReference type="RefSeq" id="WP_267220263.1">
    <property type="nucleotide sequence ID" value="NZ_JAPCWC010000006.1"/>
</dbReference>
<evidence type="ECO:0000256" key="7">
    <source>
        <dbReference type="ARBA" id="ARBA00009789"/>
    </source>
</evidence>
<dbReference type="Gene3D" id="3.30.1330.50">
    <property type="entry name" value="2-C-methyl-D-erythritol 2,4-cyclodiphosphate synthase"/>
    <property type="match status" value="1"/>
</dbReference>
<keyword evidence="9 14" id="KW-0548">Nucleotidyltransferase</keyword>
<dbReference type="PANTHER" id="PTHR43181">
    <property type="entry name" value="2-C-METHYL-D-ERYTHRITOL 2,4-CYCLODIPHOSPHATE SYNTHASE, CHLOROPLASTIC"/>
    <property type="match status" value="1"/>
</dbReference>
<feature type="binding site" evidence="14">
    <location>
        <begin position="369"/>
        <end position="372"/>
    </location>
    <ligand>
        <name>4-CDP-2-C-methyl-D-erythritol 2-phosphate</name>
        <dbReference type="ChEBI" id="CHEBI:57919"/>
    </ligand>
</feature>
<dbReference type="InterPro" id="IPR003526">
    <property type="entry name" value="MECDP_synthase"/>
</dbReference>
<evidence type="ECO:0000313" key="17">
    <source>
        <dbReference type="Proteomes" id="UP001589858"/>
    </source>
</evidence>
<feature type="domain" description="2-C-methyl-D-erythritol 2,4-cyclodiphosphate synthase" evidence="15">
    <location>
        <begin position="238"/>
        <end position="391"/>
    </location>
</feature>
<evidence type="ECO:0000256" key="8">
    <source>
        <dbReference type="ARBA" id="ARBA00022679"/>
    </source>
</evidence>
<feature type="binding site" evidence="14">
    <location>
        <position position="376"/>
    </location>
    <ligand>
        <name>4-CDP-2-C-methyl-D-erythritol 2-phosphate</name>
        <dbReference type="ChEBI" id="CHEBI:57919"/>
    </ligand>
</feature>
<dbReference type="InterPro" id="IPR029044">
    <property type="entry name" value="Nucleotide-diphossugar_trans"/>
</dbReference>
<dbReference type="GO" id="GO:0050518">
    <property type="term" value="F:2-C-methyl-D-erythritol 4-phosphate cytidylyltransferase activity"/>
    <property type="evidence" value="ECO:0007669"/>
    <property type="project" value="UniProtKB-EC"/>
</dbReference>
<comment type="caution">
    <text evidence="16">The sequence shown here is derived from an EMBL/GenBank/DDBJ whole genome shotgun (WGS) entry which is preliminary data.</text>
</comment>
<comment type="pathway">
    <text evidence="5 14">Isoprenoid biosynthesis; isopentenyl diphosphate biosynthesis via DXP pathway; isopentenyl diphosphate from 1-deoxy-D-xylulose 5-phosphate: step 2/6.</text>
</comment>
<evidence type="ECO:0000256" key="6">
    <source>
        <dbReference type="ARBA" id="ARBA00008480"/>
    </source>
</evidence>
<comment type="similarity">
    <text evidence="14">In the N-terminal section; belongs to the IspD/TarI cytidylyltransferase family. IspD subfamily.</text>
</comment>
<evidence type="ECO:0000256" key="10">
    <source>
        <dbReference type="ARBA" id="ARBA00022723"/>
    </source>
</evidence>
<dbReference type="Gene3D" id="3.90.550.10">
    <property type="entry name" value="Spore Coat Polysaccharide Biosynthesis Protein SpsA, Chain A"/>
    <property type="match status" value="1"/>
</dbReference>
<dbReference type="SUPFAM" id="SSF69765">
    <property type="entry name" value="IpsF-like"/>
    <property type="match status" value="1"/>
</dbReference>
<dbReference type="SUPFAM" id="SSF53448">
    <property type="entry name" value="Nucleotide-diphospho-sugar transferases"/>
    <property type="match status" value="1"/>
</dbReference>
<feature type="binding site" evidence="14">
    <location>
        <position position="279"/>
    </location>
    <ligand>
        <name>a divalent metal cation</name>
        <dbReference type="ChEBI" id="CHEBI:60240"/>
    </ligand>
</feature>
<feature type="region of interest" description="2-C-methyl-D-erythritol 2,4-cyclodiphosphate synthase" evidence="14">
    <location>
        <begin position="239"/>
        <end position="394"/>
    </location>
</feature>
<dbReference type="GO" id="GO:0008685">
    <property type="term" value="F:2-C-methyl-D-erythritol 2,4-cyclodiphosphate synthase activity"/>
    <property type="evidence" value="ECO:0007669"/>
    <property type="project" value="UniProtKB-EC"/>
</dbReference>
<evidence type="ECO:0000256" key="5">
    <source>
        <dbReference type="ARBA" id="ARBA00004787"/>
    </source>
</evidence>
<gene>
    <name evidence="14" type="primary">ispDF</name>
    <name evidence="16" type="ORF">ACFFF8_04650</name>
</gene>
<feature type="binding site" evidence="14">
    <location>
        <begin position="293"/>
        <end position="295"/>
    </location>
    <ligand>
        <name>4-CDP-2-C-methyl-D-erythritol 2-phosphate</name>
        <dbReference type="ChEBI" id="CHEBI:57919"/>
    </ligand>
</feature>
<feature type="site" description="Transition state stabilizer" evidence="14">
    <location>
        <position position="271"/>
    </location>
</feature>
<dbReference type="InterPro" id="IPR034683">
    <property type="entry name" value="IspD/TarI"/>
</dbReference>
<dbReference type="CDD" id="cd00554">
    <property type="entry name" value="MECDP_synthase"/>
    <property type="match status" value="1"/>
</dbReference>
<comment type="similarity">
    <text evidence="6">Belongs to the IspF family.</text>
</comment>
<feature type="region of interest" description="2-C-methyl-D-erythritol 4-phosphate cytidylyltransferase" evidence="14">
    <location>
        <begin position="1"/>
        <end position="238"/>
    </location>
</feature>
<evidence type="ECO:0000256" key="9">
    <source>
        <dbReference type="ARBA" id="ARBA00022695"/>
    </source>
</evidence>
<proteinExistence type="inferred from homology"/>
<feature type="binding site" evidence="14">
    <location>
        <begin position="271"/>
        <end position="272"/>
    </location>
    <ligand>
        <name>4-CDP-2-C-methyl-D-erythritol 2-phosphate</name>
        <dbReference type="ChEBI" id="CHEBI:57919"/>
    </ligand>
</feature>
<dbReference type="EMBL" id="JBHLTM010000016">
    <property type="protein sequence ID" value="MFC0683876.1"/>
    <property type="molecule type" value="Genomic_DNA"/>
</dbReference>
<organism evidence="16 17">
    <name type="scientific">Novosphingobium clariflavum</name>
    <dbReference type="NCBI Taxonomy" id="2029884"/>
    <lineage>
        <taxon>Bacteria</taxon>
        <taxon>Pseudomonadati</taxon>
        <taxon>Pseudomonadota</taxon>
        <taxon>Alphaproteobacteria</taxon>
        <taxon>Sphingomonadales</taxon>
        <taxon>Sphingomonadaceae</taxon>
        <taxon>Novosphingobium</taxon>
    </lineage>
</organism>
<evidence type="ECO:0000256" key="12">
    <source>
        <dbReference type="ARBA" id="ARBA00023239"/>
    </source>
</evidence>
<sequence length="394" mass="40962">MSQDQTISQARSIAGQKAAAIVVAAGQGLRAGQPLPKQFALWRGKPVLRHSVEALANAGVAPILVAIPEGADPLVREILSGIKDIQLTAGGATRQESVRIGLEVLAGSAPDLVLIHDAARPVLPAAVIARLTAALDRHPGAIPVLPVVDSLAHAEMGAEGETMGAPARREDLRRVQTPQAFRFAEILAAHRNWEGPSHAGDDAQVAQADGLQIALVEGDEALHKLTYATDFAPSAPPIRVGTGYDVHRLEAGEDLWLCGVKIEHSHGLSGHSDADVAIHALVDALLGAIGAGDIGQHFPPSDPQWKGAASDRFLAHAGSLVAKAGYMLANADVTIICEAPKIGPHREAMRARLAEILGVDSAAVSVKATTTEKLGFTGRSEGIAAQAAVSLIRL</sequence>
<comment type="catalytic activity">
    <reaction evidence="1 14">
        <text>4-CDP-2-C-methyl-D-erythritol 2-phosphate = 2-C-methyl-D-erythritol 2,4-cyclic diphosphate + CMP</text>
        <dbReference type="Rhea" id="RHEA:23864"/>
        <dbReference type="ChEBI" id="CHEBI:57919"/>
        <dbReference type="ChEBI" id="CHEBI:58483"/>
        <dbReference type="ChEBI" id="CHEBI:60377"/>
        <dbReference type="EC" id="4.6.1.12"/>
    </reaction>
</comment>
<feature type="site" description="Positions MEP for the nucleophilic attack" evidence="14">
    <location>
        <position position="224"/>
    </location>
</feature>
<evidence type="ECO:0000256" key="13">
    <source>
        <dbReference type="ARBA" id="ARBA00023268"/>
    </source>
</evidence>
<evidence type="ECO:0000256" key="11">
    <source>
        <dbReference type="ARBA" id="ARBA00023229"/>
    </source>
</evidence>